<dbReference type="AlphaFoldDB" id="A0A8S1NXQ4"/>
<accession>A0A8S1NXQ4</accession>
<reference evidence="1" key="1">
    <citation type="submission" date="2021-01" db="EMBL/GenBank/DDBJ databases">
        <authorList>
            <consortium name="Genoscope - CEA"/>
            <person name="William W."/>
        </authorList>
    </citation>
    <scope>NUCLEOTIDE SEQUENCE</scope>
</reference>
<keyword evidence="2" id="KW-1185">Reference proteome</keyword>
<evidence type="ECO:0000313" key="2">
    <source>
        <dbReference type="Proteomes" id="UP000692954"/>
    </source>
</evidence>
<evidence type="ECO:0008006" key="3">
    <source>
        <dbReference type="Google" id="ProtNLM"/>
    </source>
</evidence>
<gene>
    <name evidence="1" type="ORF">PSON_ATCC_30995.1.T0660149</name>
</gene>
<proteinExistence type="predicted"/>
<comment type="caution">
    <text evidence="1">The sequence shown here is derived from an EMBL/GenBank/DDBJ whole genome shotgun (WGS) entry which is preliminary data.</text>
</comment>
<dbReference type="EMBL" id="CAJJDN010000066">
    <property type="protein sequence ID" value="CAD8096410.1"/>
    <property type="molecule type" value="Genomic_DNA"/>
</dbReference>
<protein>
    <recommendedName>
        <fullName evidence="3">C2H2-type domain-containing protein</fullName>
    </recommendedName>
</protein>
<evidence type="ECO:0000313" key="1">
    <source>
        <dbReference type="EMBL" id="CAD8096410.1"/>
    </source>
</evidence>
<dbReference type="OrthoDB" id="10406737at2759"/>
<organism evidence="1 2">
    <name type="scientific">Paramecium sonneborni</name>
    <dbReference type="NCBI Taxonomy" id="65129"/>
    <lineage>
        <taxon>Eukaryota</taxon>
        <taxon>Sar</taxon>
        <taxon>Alveolata</taxon>
        <taxon>Ciliophora</taxon>
        <taxon>Intramacronucleata</taxon>
        <taxon>Oligohymenophorea</taxon>
        <taxon>Peniculida</taxon>
        <taxon>Parameciidae</taxon>
        <taxon>Paramecium</taxon>
    </lineage>
</organism>
<name>A0A8S1NXQ4_9CILI</name>
<dbReference type="Proteomes" id="UP000692954">
    <property type="component" value="Unassembled WGS sequence"/>
</dbReference>
<sequence>MIIEEIQNSPQNNTQIISTKEQYLSATNQLIEMFKKKLSLIQKEKQPNPHFEKIDQVKQLCNAIELEKQMKNKDQFDIQSQDILEEYETQKQNKIIQTSSRRVYQCSCHNKKFKTPQQLGGHLKWRKFNMIQQNKIQ</sequence>